<comment type="caution">
    <text evidence="1">The sequence shown here is derived from an EMBL/GenBank/DDBJ whole genome shotgun (WGS) entry which is preliminary data.</text>
</comment>
<organism evidence="1 2">
    <name type="scientific">Adiantum capillus-veneris</name>
    <name type="common">Maidenhair fern</name>
    <dbReference type="NCBI Taxonomy" id="13818"/>
    <lineage>
        <taxon>Eukaryota</taxon>
        <taxon>Viridiplantae</taxon>
        <taxon>Streptophyta</taxon>
        <taxon>Embryophyta</taxon>
        <taxon>Tracheophyta</taxon>
        <taxon>Polypodiopsida</taxon>
        <taxon>Polypodiidae</taxon>
        <taxon>Polypodiales</taxon>
        <taxon>Pteridineae</taxon>
        <taxon>Pteridaceae</taxon>
        <taxon>Vittarioideae</taxon>
        <taxon>Adiantum</taxon>
    </lineage>
</organism>
<accession>A0A9D4ZNR6</accession>
<proteinExistence type="predicted"/>
<protein>
    <submittedName>
        <fullName evidence="1">Uncharacterized protein</fullName>
    </submittedName>
</protein>
<evidence type="ECO:0000313" key="1">
    <source>
        <dbReference type="EMBL" id="KAI5080186.1"/>
    </source>
</evidence>
<gene>
    <name evidence="1" type="ORF">GOP47_0005665</name>
</gene>
<dbReference type="AlphaFoldDB" id="A0A9D4ZNR6"/>
<dbReference type="OrthoDB" id="1077582at2759"/>
<dbReference type="Proteomes" id="UP000886520">
    <property type="component" value="Chromosome 5"/>
</dbReference>
<keyword evidence="2" id="KW-1185">Reference proteome</keyword>
<dbReference type="EMBL" id="JABFUD020000005">
    <property type="protein sequence ID" value="KAI5080186.1"/>
    <property type="molecule type" value="Genomic_DNA"/>
</dbReference>
<name>A0A9D4ZNR6_ADICA</name>
<evidence type="ECO:0000313" key="2">
    <source>
        <dbReference type="Proteomes" id="UP000886520"/>
    </source>
</evidence>
<reference evidence="1 2" key="1">
    <citation type="submission" date="2021-01" db="EMBL/GenBank/DDBJ databases">
        <title>Adiantum capillus-veneris genome.</title>
        <authorList>
            <person name="Fang Y."/>
            <person name="Liao Q."/>
        </authorList>
    </citation>
    <scope>NUCLEOTIDE SEQUENCE [LARGE SCALE GENOMIC DNA]</scope>
    <source>
        <strain evidence="1">H3</strain>
        <tissue evidence="1">Leaf</tissue>
    </source>
</reference>
<sequence>MNAANIATALACNRALPAFGNSLQHAALFVSTFSCVPSFASIPPFLKLHECDEVPCSGLSADRKCNIGTYTVSLSIYDTKQFHRLPQNSEREEAKNGLSKNR</sequence>